<accession>A0A5S4EM89</accession>
<evidence type="ECO:0000313" key="2">
    <source>
        <dbReference type="Proteomes" id="UP000306324"/>
    </source>
</evidence>
<organism evidence="1 2">
    <name type="scientific">Candidatus Accumulibacter phosphatis</name>
    <dbReference type="NCBI Taxonomy" id="327160"/>
    <lineage>
        <taxon>Bacteria</taxon>
        <taxon>Pseudomonadati</taxon>
        <taxon>Pseudomonadota</taxon>
        <taxon>Betaproteobacteria</taxon>
        <taxon>Candidatus Accumulibacter</taxon>
    </lineage>
</organism>
<comment type="caution">
    <text evidence="1">The sequence shown here is derived from an EMBL/GenBank/DDBJ whole genome shotgun (WGS) entry which is preliminary data.</text>
</comment>
<dbReference type="AlphaFoldDB" id="A0A5S4EM89"/>
<dbReference type="Proteomes" id="UP000306324">
    <property type="component" value="Unassembled WGS sequence"/>
</dbReference>
<gene>
    <name evidence="1" type="ORF">ACCUM_4319</name>
</gene>
<keyword evidence="2" id="KW-1185">Reference proteome</keyword>
<name>A0A5S4EM89_9PROT</name>
<reference evidence="1 2" key="1">
    <citation type="submission" date="2019-04" db="EMBL/GenBank/DDBJ databases">
        <title>A novel phosphate-accumulating bacterium identified in bioreactor for phosphate removal from wastewater.</title>
        <authorList>
            <person name="Kotlyarov R.Y."/>
            <person name="Beletsky A.V."/>
            <person name="Kallistova A.Y."/>
            <person name="Dorofeev A.G."/>
            <person name="Nikolaev Y.Y."/>
            <person name="Pimenov N.V."/>
            <person name="Ravin N.V."/>
            <person name="Mardanov A.V."/>
        </authorList>
    </citation>
    <scope>NUCLEOTIDE SEQUENCE [LARGE SCALE GENOMIC DNA]</scope>
    <source>
        <strain evidence="1 2">Bin19</strain>
    </source>
</reference>
<proteinExistence type="predicted"/>
<evidence type="ECO:0000313" key="1">
    <source>
        <dbReference type="EMBL" id="TMQ76469.1"/>
    </source>
</evidence>
<dbReference type="EMBL" id="SWAD01000050">
    <property type="protein sequence ID" value="TMQ76469.1"/>
    <property type="molecule type" value="Genomic_DNA"/>
</dbReference>
<protein>
    <submittedName>
        <fullName evidence="1">Uncharacterized protein</fullName>
    </submittedName>
</protein>
<sequence>MCKSFASCPVVGACSTPFGIKDDGTSYTSGKGGDGLVCSTPFGIKDDGTLS</sequence>